<dbReference type="Pfam" id="PF00646">
    <property type="entry name" value="F-box"/>
    <property type="match status" value="1"/>
</dbReference>
<dbReference type="InterPro" id="IPR017451">
    <property type="entry name" value="F-box-assoc_interact_dom"/>
</dbReference>
<keyword evidence="4" id="KW-1185">Reference proteome</keyword>
<comment type="caution">
    <text evidence="3">The sequence shown here is derived from an EMBL/GenBank/DDBJ whole genome shotgun (WGS) entry which is preliminary data.</text>
</comment>
<dbReference type="PANTHER" id="PTHR31672:SF12">
    <property type="entry name" value="F-BOX DOMAIN-CONTAINING PROTEIN"/>
    <property type="match status" value="1"/>
</dbReference>
<dbReference type="PROSITE" id="PS50181">
    <property type="entry name" value="FBOX"/>
    <property type="match status" value="1"/>
</dbReference>
<dbReference type="Gene3D" id="1.20.1280.50">
    <property type="match status" value="1"/>
</dbReference>
<reference evidence="3" key="1">
    <citation type="submission" date="2021-08" db="EMBL/GenBank/DDBJ databases">
        <title>WGS assembly of Ceratopteris richardii.</title>
        <authorList>
            <person name="Marchant D.B."/>
            <person name="Chen G."/>
            <person name="Jenkins J."/>
            <person name="Shu S."/>
            <person name="Leebens-Mack J."/>
            <person name="Grimwood J."/>
            <person name="Schmutz J."/>
            <person name="Soltis P."/>
            <person name="Soltis D."/>
            <person name="Chen Z.-H."/>
        </authorList>
    </citation>
    <scope>NUCLEOTIDE SEQUENCE</scope>
    <source>
        <strain evidence="3">Whitten #5841</strain>
        <tissue evidence="3">Leaf</tissue>
    </source>
</reference>
<dbReference type="AlphaFoldDB" id="A0A8T2UTY3"/>
<dbReference type="OrthoDB" id="1893842at2759"/>
<evidence type="ECO:0000259" key="2">
    <source>
        <dbReference type="PROSITE" id="PS50181"/>
    </source>
</evidence>
<gene>
    <name evidence="3" type="ORF">KP509_04G069400</name>
</gene>
<dbReference type="SUPFAM" id="SSF117281">
    <property type="entry name" value="Kelch motif"/>
    <property type="match status" value="1"/>
</dbReference>
<evidence type="ECO:0000256" key="1">
    <source>
        <dbReference type="ARBA" id="ARBA00022737"/>
    </source>
</evidence>
<dbReference type="SMART" id="SM00256">
    <property type="entry name" value="FBOX"/>
    <property type="match status" value="1"/>
</dbReference>
<dbReference type="Pfam" id="PF03478">
    <property type="entry name" value="Beta-prop_KIB1-4"/>
    <property type="match status" value="1"/>
</dbReference>
<dbReference type="InterPro" id="IPR015915">
    <property type="entry name" value="Kelch-typ_b-propeller"/>
</dbReference>
<dbReference type="PANTHER" id="PTHR31672">
    <property type="entry name" value="BNACNNG10540D PROTEIN"/>
    <property type="match status" value="1"/>
</dbReference>
<accession>A0A8T2UTY3</accession>
<dbReference type="Gene3D" id="2.120.10.80">
    <property type="entry name" value="Kelch-type beta propeller"/>
    <property type="match status" value="1"/>
</dbReference>
<protein>
    <recommendedName>
        <fullName evidence="2">F-box domain-containing protein</fullName>
    </recommendedName>
</protein>
<keyword evidence="1" id="KW-0677">Repeat</keyword>
<organism evidence="3 4">
    <name type="scientific">Ceratopteris richardii</name>
    <name type="common">Triangle waterfern</name>
    <dbReference type="NCBI Taxonomy" id="49495"/>
    <lineage>
        <taxon>Eukaryota</taxon>
        <taxon>Viridiplantae</taxon>
        <taxon>Streptophyta</taxon>
        <taxon>Embryophyta</taxon>
        <taxon>Tracheophyta</taxon>
        <taxon>Polypodiopsida</taxon>
        <taxon>Polypodiidae</taxon>
        <taxon>Polypodiales</taxon>
        <taxon>Pteridineae</taxon>
        <taxon>Pteridaceae</taxon>
        <taxon>Parkerioideae</taxon>
        <taxon>Ceratopteris</taxon>
    </lineage>
</organism>
<proteinExistence type="predicted"/>
<name>A0A8T2UTY3_CERRI</name>
<dbReference type="Proteomes" id="UP000825935">
    <property type="component" value="Chromosome 4"/>
</dbReference>
<dbReference type="CDD" id="cd22157">
    <property type="entry name" value="F-box_AtFBW1-like"/>
    <property type="match status" value="1"/>
</dbReference>
<dbReference type="NCBIfam" id="TIGR01640">
    <property type="entry name" value="F_box_assoc_1"/>
    <property type="match status" value="1"/>
</dbReference>
<dbReference type="InterPro" id="IPR050796">
    <property type="entry name" value="SCF_F-box_component"/>
</dbReference>
<dbReference type="InterPro" id="IPR036047">
    <property type="entry name" value="F-box-like_dom_sf"/>
</dbReference>
<dbReference type="InterPro" id="IPR001810">
    <property type="entry name" value="F-box_dom"/>
</dbReference>
<dbReference type="OMA" id="MTANICE"/>
<dbReference type="FunFam" id="1.20.1280.50:FF:000008">
    <property type="entry name" value="F-box only protein 6"/>
    <property type="match status" value="1"/>
</dbReference>
<dbReference type="SUPFAM" id="SSF81383">
    <property type="entry name" value="F-box domain"/>
    <property type="match status" value="1"/>
</dbReference>
<feature type="domain" description="F-box" evidence="2">
    <location>
        <begin position="178"/>
        <end position="223"/>
    </location>
</feature>
<dbReference type="EMBL" id="CM035409">
    <property type="protein sequence ID" value="KAH7439627.1"/>
    <property type="molecule type" value="Genomic_DNA"/>
</dbReference>
<evidence type="ECO:0000313" key="4">
    <source>
        <dbReference type="Proteomes" id="UP000825935"/>
    </source>
</evidence>
<sequence length="542" mass="60314">MLGQVEDPAAATLEWSSILLRSFLMEAGLSMFEMDTPYMSYYLDHAGAGLIDAGGGGAGFPLRLQDGHSLHHPSRALQQQENDEDADIANQLMALQQQVHGECSPLLLPKKRFQFMSTNIQSAENAISAAADSASVITSVDSCCNATSLMQGSGCGGGTSSDTGGAGGGSIRSPWLDPRIWSRLPEKLIERVVASLPLPSFFRSRLVCKRWYSLLFSDSFLELCAKVRPARPWFLLFRRGDWSEAFVFDAVGRAWFRLDLSFLPPRFTVAAAAGGLLCCISEERGRKTVLICNPLTRACVQLPSSLQDRFVPTVGLVVDSVTRAYQAVVAGDDLISPFAVKNLTTEVYDSRLQQWRMTAPLPRLCNLESGKATYANGFFYCMNYSPFSVLAYDTESGSWSKIQAPMRRFLRTPNLVECRGRLVLVAAVEKNKLNVPKSIRIWGLQHSRTSWVELERMPQGLYEEFMLISGQKTFHCIGHGNLILITLPHSPEMLLYDFYEKVWRWAPRCPFADMACTMPNSLETGRGFHAFAFDPRMEASVY</sequence>
<dbReference type="InterPro" id="IPR005174">
    <property type="entry name" value="KIB1-4_b-propeller"/>
</dbReference>
<evidence type="ECO:0000313" key="3">
    <source>
        <dbReference type="EMBL" id="KAH7439627.1"/>
    </source>
</evidence>